<keyword evidence="5 6" id="KW-0560">Oxidoreductase</keyword>
<proteinExistence type="inferred from homology"/>
<organism evidence="7 8">
    <name type="scientific">Dictyobacter kobayashii</name>
    <dbReference type="NCBI Taxonomy" id="2014872"/>
    <lineage>
        <taxon>Bacteria</taxon>
        <taxon>Bacillati</taxon>
        <taxon>Chloroflexota</taxon>
        <taxon>Ktedonobacteria</taxon>
        <taxon>Ktedonobacterales</taxon>
        <taxon>Dictyobacteraceae</taxon>
        <taxon>Dictyobacter</taxon>
    </lineage>
</organism>
<dbReference type="GO" id="GO:0004489">
    <property type="term" value="F:methylenetetrahydrofolate reductase [NAD(P)H] activity"/>
    <property type="evidence" value="ECO:0007669"/>
    <property type="project" value="InterPro"/>
</dbReference>
<keyword evidence="3 6" id="KW-0285">Flavoprotein</keyword>
<comment type="similarity">
    <text evidence="6">Belongs to the methylenetetrahydrofolate reductase family.</text>
</comment>
<evidence type="ECO:0000313" key="7">
    <source>
        <dbReference type="EMBL" id="GCE17027.1"/>
    </source>
</evidence>
<dbReference type="Pfam" id="PF02219">
    <property type="entry name" value="MTHFR"/>
    <property type="match status" value="1"/>
</dbReference>
<keyword evidence="4 6" id="KW-0274">FAD</keyword>
<evidence type="ECO:0000256" key="5">
    <source>
        <dbReference type="ARBA" id="ARBA00023002"/>
    </source>
</evidence>
<evidence type="ECO:0000256" key="1">
    <source>
        <dbReference type="ARBA" id="ARBA00001974"/>
    </source>
</evidence>
<protein>
    <recommendedName>
        <fullName evidence="6">Methylenetetrahydrofolate reductase</fullName>
    </recommendedName>
</protein>
<dbReference type="Proteomes" id="UP000287188">
    <property type="component" value="Unassembled WGS sequence"/>
</dbReference>
<keyword evidence="8" id="KW-1185">Reference proteome</keyword>
<dbReference type="GO" id="GO:0035999">
    <property type="term" value="P:tetrahydrofolate interconversion"/>
    <property type="evidence" value="ECO:0007669"/>
    <property type="project" value="UniProtKB-UniPathway"/>
</dbReference>
<comment type="cofactor">
    <cofactor evidence="1 6">
        <name>FAD</name>
        <dbReference type="ChEBI" id="CHEBI:57692"/>
    </cofactor>
</comment>
<sequence length="172" mass="19241">MGLIQIIRGFTAGHDAAGSSIGAKASFHIGCALNLNMTDEETDREIEKYQRKIEAGADFIMTQPIYELAPLERFLSRAGKPPVPMLLGYVMLHNSKHAEYLHNEVPGITIPEEVRNRLRAAGEHGNEEGLRIAQELLAEAYTHIQGVYLLPSYRRYDIVSELIKTLRAQQLA</sequence>
<dbReference type="AlphaFoldDB" id="A0A402AD43"/>
<evidence type="ECO:0000256" key="6">
    <source>
        <dbReference type="RuleBase" id="RU003862"/>
    </source>
</evidence>
<dbReference type="Gene3D" id="3.20.20.220">
    <property type="match status" value="1"/>
</dbReference>
<dbReference type="InterPro" id="IPR029041">
    <property type="entry name" value="FAD-linked_oxidoreductase-like"/>
</dbReference>
<evidence type="ECO:0000313" key="8">
    <source>
        <dbReference type="Proteomes" id="UP000287188"/>
    </source>
</evidence>
<comment type="caution">
    <text evidence="7">The sequence shown here is derived from an EMBL/GenBank/DDBJ whole genome shotgun (WGS) entry which is preliminary data.</text>
</comment>
<name>A0A402AD43_9CHLR</name>
<reference evidence="8" key="1">
    <citation type="submission" date="2018-12" db="EMBL/GenBank/DDBJ databases">
        <title>Tengunoibacter tsumagoiensis gen. nov., sp. nov., Dictyobacter kobayashii sp. nov., D. alpinus sp. nov., and D. joshuensis sp. nov. and description of Dictyobacteraceae fam. nov. within the order Ktedonobacterales isolated from Tengu-no-mugimeshi.</title>
        <authorList>
            <person name="Wang C.M."/>
            <person name="Zheng Y."/>
            <person name="Sakai Y."/>
            <person name="Toyoda A."/>
            <person name="Minakuchi Y."/>
            <person name="Abe K."/>
            <person name="Yokota A."/>
            <person name="Yabe S."/>
        </authorList>
    </citation>
    <scope>NUCLEOTIDE SEQUENCE [LARGE SCALE GENOMIC DNA]</scope>
    <source>
        <strain evidence="8">Uno11</strain>
    </source>
</reference>
<dbReference type="RefSeq" id="WP_218031714.1">
    <property type="nucleotide sequence ID" value="NZ_BIFS01000001.1"/>
</dbReference>
<evidence type="ECO:0000256" key="2">
    <source>
        <dbReference type="ARBA" id="ARBA00004777"/>
    </source>
</evidence>
<dbReference type="GO" id="GO:0006555">
    <property type="term" value="P:methionine metabolic process"/>
    <property type="evidence" value="ECO:0007669"/>
    <property type="project" value="InterPro"/>
</dbReference>
<dbReference type="SUPFAM" id="SSF51730">
    <property type="entry name" value="FAD-linked oxidoreductase"/>
    <property type="match status" value="1"/>
</dbReference>
<dbReference type="InterPro" id="IPR003171">
    <property type="entry name" value="Mehydrof_redctse-like"/>
</dbReference>
<evidence type="ECO:0000256" key="4">
    <source>
        <dbReference type="ARBA" id="ARBA00022827"/>
    </source>
</evidence>
<dbReference type="UniPathway" id="UPA00193"/>
<gene>
    <name evidence="7" type="ORF">KDK_08270</name>
</gene>
<dbReference type="EMBL" id="BIFS01000001">
    <property type="protein sequence ID" value="GCE17027.1"/>
    <property type="molecule type" value="Genomic_DNA"/>
</dbReference>
<comment type="pathway">
    <text evidence="2 6">One-carbon metabolism; tetrahydrofolate interconversion.</text>
</comment>
<accession>A0A402AD43</accession>
<evidence type="ECO:0000256" key="3">
    <source>
        <dbReference type="ARBA" id="ARBA00022630"/>
    </source>
</evidence>